<dbReference type="Proteomes" id="UP000320693">
    <property type="component" value="Unassembled WGS sequence"/>
</dbReference>
<keyword evidence="2" id="KW-1185">Reference proteome</keyword>
<comment type="caution">
    <text evidence="1">The sequence shown here is derived from an EMBL/GenBank/DDBJ whole genome shotgun (WGS) entry which is preliminary data.</text>
</comment>
<reference evidence="1 2" key="1">
    <citation type="submission" date="2019-06" db="EMBL/GenBank/DDBJ databases">
        <title>Whole genome shotgun sequence of Pseudonocardia saturnea NBRC 14499.</title>
        <authorList>
            <person name="Hosoyama A."/>
            <person name="Uohara A."/>
            <person name="Ohji S."/>
            <person name="Ichikawa N."/>
        </authorList>
    </citation>
    <scope>NUCLEOTIDE SEQUENCE [LARGE SCALE GENOMIC DNA]</scope>
    <source>
        <strain evidence="1 2">NBRC 14499</strain>
    </source>
</reference>
<dbReference type="EMBL" id="BJNH01000011">
    <property type="protein sequence ID" value="GEC23854.1"/>
    <property type="molecule type" value="Genomic_DNA"/>
</dbReference>
<accession>A0ABQ0RT60</accession>
<evidence type="ECO:0000313" key="1">
    <source>
        <dbReference type="EMBL" id="GEC23854.1"/>
    </source>
</evidence>
<protein>
    <submittedName>
        <fullName evidence="1">Uncharacterized protein</fullName>
    </submittedName>
</protein>
<name>A0ABQ0RT60_9PSEU</name>
<sequence length="667" mass="72616">MARPILPVPGRTGFGHAGLPVSYPQGTLVVMRMQFGVDDGDAFRERLAELSTGFAAWLDEHDLAGEPTSAELLMQYKWLAADGDLASWPLEQITEFLAEWCPQVMAEHRLPLRLVPLTVVVFAEYLDEQGLLAPTSPRPSAIRRRCTDFADTYDELEAGPVEPLLAEFESPPDPVRIPSPADRARCAAQAPILRDARALARWCGDRGRALTRTGNLRLADARHLVELLGTGDPLDRPAGSRLARSDQLRTLTWVLETAVRAGAVRRDGGRLVAVQRFAELDDTTAHEDLVLAARDEGVLTVLGDRRSDDDEWSGDLIDEGLDGLFDAADEPVDEVERHAIEILQAHLETVTGAGADHDDDQDALPHPADDATPAFLALLRHPADGLEFDTVAELLGLVLGWSEWFRVVDVVPTTTGVLVTRLERLGLVRWDDSEQLPDPGPFEETRRIGGRVVLTSGGIACALLVLAAEGIDFPTRPDPAVATAADVVGLAGEVPPDEWRDDIDAWYAAQPDPARAISAFVTEALDPARPLVVVLTATSVAAERFGSGVVDDLLLEHLDGPHRAQVARRLVGRGLLDPDELEPDLLLHASVDVLAVTIDTIAPDQWPELFAREFPPETAPVFEDLWRLDNPHLGDVLAELGTNHPDEGVAKAARRARMRWQSRTGGA</sequence>
<organism evidence="1 2">
    <name type="scientific">Pseudonocardia saturnea</name>
    <dbReference type="NCBI Taxonomy" id="33909"/>
    <lineage>
        <taxon>Bacteria</taxon>
        <taxon>Bacillati</taxon>
        <taxon>Actinomycetota</taxon>
        <taxon>Actinomycetes</taxon>
        <taxon>Pseudonocardiales</taxon>
        <taxon>Pseudonocardiaceae</taxon>
        <taxon>Pseudonocardia</taxon>
    </lineage>
</organism>
<proteinExistence type="predicted"/>
<evidence type="ECO:0000313" key="2">
    <source>
        <dbReference type="Proteomes" id="UP000320693"/>
    </source>
</evidence>
<gene>
    <name evidence="1" type="ORF">PSA01_08830</name>
</gene>